<dbReference type="NCBIfam" id="TIGR00257">
    <property type="entry name" value="IMPACT_YIGZ"/>
    <property type="match status" value="1"/>
</dbReference>
<evidence type="ECO:0000313" key="5">
    <source>
        <dbReference type="Proteomes" id="UP000199409"/>
    </source>
</evidence>
<organism evidence="4 5">
    <name type="scientific">Desulfuromusa kysingii</name>
    <dbReference type="NCBI Taxonomy" id="37625"/>
    <lineage>
        <taxon>Bacteria</taxon>
        <taxon>Pseudomonadati</taxon>
        <taxon>Thermodesulfobacteriota</taxon>
        <taxon>Desulfuromonadia</taxon>
        <taxon>Desulfuromonadales</taxon>
        <taxon>Geopsychrobacteraceae</taxon>
        <taxon>Desulfuromusa</taxon>
    </lineage>
</organism>
<dbReference type="InterPro" id="IPR020568">
    <property type="entry name" value="Ribosomal_Su5_D2-typ_SF"/>
</dbReference>
<evidence type="ECO:0000313" key="4">
    <source>
        <dbReference type="EMBL" id="SEA79584.1"/>
    </source>
</evidence>
<comment type="similarity">
    <text evidence="1">Belongs to the IMPACT family.</text>
</comment>
<dbReference type="InterPro" id="IPR015796">
    <property type="entry name" value="Impact_YigZ-like"/>
</dbReference>
<dbReference type="InterPro" id="IPR001498">
    <property type="entry name" value="Impact_N"/>
</dbReference>
<sequence length="213" mass="23866">MAQTRYPIPAERYRCEIEVKHSRFITTVVSTDTPDAALDFISQIKQEFPDATHNCWAYLIGPPGSTDRIGLSDDGEPHGVAGKPMLTTIQHSRLGDITVVVTRYFGGTKLGKGGMVKAYTLAVKTALEQLTMTEKIDWVALSLHFDYQFLDSIERLLPQFEVVLIEKQFAEKIYLQLKLPEENCADLCTRLTDLTAGQIELISDQNSAQIDKD</sequence>
<dbReference type="EMBL" id="FNQN01000013">
    <property type="protein sequence ID" value="SEA79584.1"/>
    <property type="molecule type" value="Genomic_DNA"/>
</dbReference>
<evidence type="ECO:0000259" key="3">
    <source>
        <dbReference type="Pfam" id="PF09186"/>
    </source>
</evidence>
<dbReference type="InterPro" id="IPR023582">
    <property type="entry name" value="Impact"/>
</dbReference>
<dbReference type="PANTHER" id="PTHR16301">
    <property type="entry name" value="IMPACT-RELATED"/>
    <property type="match status" value="1"/>
</dbReference>
<dbReference type="GO" id="GO:0005737">
    <property type="term" value="C:cytoplasm"/>
    <property type="evidence" value="ECO:0007669"/>
    <property type="project" value="TreeGrafter"/>
</dbReference>
<dbReference type="InterPro" id="IPR036956">
    <property type="entry name" value="Impact_N_sf"/>
</dbReference>
<name>A0A1H4E3E8_9BACT</name>
<dbReference type="InterPro" id="IPR035647">
    <property type="entry name" value="EFG_III/V"/>
</dbReference>
<dbReference type="InterPro" id="IPR020569">
    <property type="entry name" value="UPF0029_Impact_CS"/>
</dbReference>
<dbReference type="GO" id="GO:0006446">
    <property type="term" value="P:regulation of translational initiation"/>
    <property type="evidence" value="ECO:0007669"/>
    <property type="project" value="TreeGrafter"/>
</dbReference>
<dbReference type="Gene3D" id="3.30.70.240">
    <property type="match status" value="1"/>
</dbReference>
<feature type="domain" description="UPF0029" evidence="3">
    <location>
        <begin position="143"/>
        <end position="198"/>
    </location>
</feature>
<dbReference type="Proteomes" id="UP000199409">
    <property type="component" value="Unassembled WGS sequence"/>
</dbReference>
<dbReference type="Gene3D" id="3.30.230.30">
    <property type="entry name" value="Impact, N-terminal domain"/>
    <property type="match status" value="1"/>
</dbReference>
<dbReference type="OrthoDB" id="9813771at2"/>
<dbReference type="SUPFAM" id="SSF54211">
    <property type="entry name" value="Ribosomal protein S5 domain 2-like"/>
    <property type="match status" value="1"/>
</dbReference>
<dbReference type="SUPFAM" id="SSF54980">
    <property type="entry name" value="EF-G C-terminal domain-like"/>
    <property type="match status" value="1"/>
</dbReference>
<evidence type="ECO:0000259" key="2">
    <source>
        <dbReference type="Pfam" id="PF01205"/>
    </source>
</evidence>
<proteinExistence type="inferred from homology"/>
<dbReference type="InterPro" id="IPR015269">
    <property type="entry name" value="UPF0029_Impact_C"/>
</dbReference>
<dbReference type="AlphaFoldDB" id="A0A1H4E3E8"/>
<gene>
    <name evidence="4" type="ORF">SAMN05660420_03208</name>
</gene>
<dbReference type="Pfam" id="PF09186">
    <property type="entry name" value="DUF1949"/>
    <property type="match status" value="1"/>
</dbReference>
<dbReference type="PANTHER" id="PTHR16301:SF20">
    <property type="entry name" value="IMPACT FAMILY MEMBER YIGZ"/>
    <property type="match status" value="1"/>
</dbReference>
<feature type="domain" description="Impact N-terminal" evidence="2">
    <location>
        <begin position="20"/>
        <end position="127"/>
    </location>
</feature>
<dbReference type="STRING" id="37625.SAMN05660420_03208"/>
<accession>A0A1H4E3E8</accession>
<keyword evidence="5" id="KW-1185">Reference proteome</keyword>
<dbReference type="RefSeq" id="WP_092350701.1">
    <property type="nucleotide sequence ID" value="NZ_FNQN01000013.1"/>
</dbReference>
<dbReference type="PROSITE" id="PS00910">
    <property type="entry name" value="UPF0029"/>
    <property type="match status" value="1"/>
</dbReference>
<protein>
    <submittedName>
        <fullName evidence="4">Uncharacterized protein, YigZ family</fullName>
    </submittedName>
</protein>
<reference evidence="4 5" key="1">
    <citation type="submission" date="2016-10" db="EMBL/GenBank/DDBJ databases">
        <authorList>
            <person name="de Groot N.N."/>
        </authorList>
    </citation>
    <scope>NUCLEOTIDE SEQUENCE [LARGE SCALE GENOMIC DNA]</scope>
    <source>
        <strain evidence="4 5">DSM 7343</strain>
    </source>
</reference>
<evidence type="ECO:0000256" key="1">
    <source>
        <dbReference type="ARBA" id="ARBA00007665"/>
    </source>
</evidence>
<dbReference type="Pfam" id="PF01205">
    <property type="entry name" value="Impact_N"/>
    <property type="match status" value="1"/>
</dbReference>